<dbReference type="AlphaFoldDB" id="A0A315ERJ4"/>
<dbReference type="Pfam" id="PF19889">
    <property type="entry name" value="DUF6362"/>
    <property type="match status" value="1"/>
</dbReference>
<evidence type="ECO:0000313" key="2">
    <source>
        <dbReference type="EMBL" id="PUE58584.1"/>
    </source>
</evidence>
<keyword evidence="3" id="KW-1185">Reference proteome</keyword>
<feature type="domain" description="DUF6362" evidence="1">
    <location>
        <begin position="22"/>
        <end position="119"/>
    </location>
</feature>
<reference evidence="2 3" key="1">
    <citation type="submission" date="2017-04" db="EMBL/GenBank/DDBJ databases">
        <title>Unexpected and diverse lifestyles within the genus Limnohabitans.</title>
        <authorList>
            <person name="Kasalicky V."/>
            <person name="Mehrshad M."/>
            <person name="Andrei S.-A."/>
            <person name="Salcher M."/>
            <person name="Kratochvilova H."/>
            <person name="Simek K."/>
            <person name="Ghai R."/>
        </authorList>
    </citation>
    <scope>NUCLEOTIDE SEQUENCE [LARGE SCALE GENOMIC DNA]</scope>
    <source>
        <strain evidence="2 3">MWH-C5</strain>
    </source>
</reference>
<name>A0A315ERJ4_9BURK</name>
<gene>
    <name evidence="2" type="ORF">B9Z44_02620</name>
</gene>
<proteinExistence type="predicted"/>
<accession>A0A315ERJ4</accession>
<evidence type="ECO:0000259" key="1">
    <source>
        <dbReference type="Pfam" id="PF19889"/>
    </source>
</evidence>
<comment type="caution">
    <text evidence="2">The sequence shown here is derived from an EMBL/GenBank/DDBJ whole genome shotgun (WGS) entry which is preliminary data.</text>
</comment>
<dbReference type="EMBL" id="NESP01000001">
    <property type="protein sequence ID" value="PUE58584.1"/>
    <property type="molecule type" value="Genomic_DNA"/>
</dbReference>
<dbReference type="Proteomes" id="UP000251341">
    <property type="component" value="Unassembled WGS sequence"/>
</dbReference>
<organism evidence="2 3">
    <name type="scientific">Limnohabitans curvus</name>
    <dbReference type="NCBI Taxonomy" id="323423"/>
    <lineage>
        <taxon>Bacteria</taxon>
        <taxon>Pseudomonadati</taxon>
        <taxon>Pseudomonadota</taxon>
        <taxon>Betaproteobacteria</taxon>
        <taxon>Burkholderiales</taxon>
        <taxon>Comamonadaceae</taxon>
        <taxon>Limnohabitans</taxon>
    </lineage>
</organism>
<protein>
    <submittedName>
        <fullName evidence="2">RNA polymerase subunit sigma</fullName>
    </submittedName>
</protein>
<evidence type="ECO:0000313" key="3">
    <source>
        <dbReference type="Proteomes" id="UP000251341"/>
    </source>
</evidence>
<sequence>MDEVWTIDVVAERFTEAARTARRLPRVTVQGYVSTWPVVAQSELEAYPDRDKLYRLPPPSPKDVDLMLEVMQWVQVLELDERHLVWMRAKRYDWREIGKRFGCDRTTAWRRWKRDIQVVTDKLNAKAKPSANRL</sequence>
<dbReference type="InterPro" id="IPR045942">
    <property type="entry name" value="DUF6362"/>
</dbReference>